<proteinExistence type="predicted"/>
<dbReference type="PROSITE" id="PS00194">
    <property type="entry name" value="THIOREDOXIN_1"/>
    <property type="match status" value="1"/>
</dbReference>
<feature type="transmembrane region" description="Helical" evidence="2">
    <location>
        <begin position="136"/>
        <end position="153"/>
    </location>
</feature>
<evidence type="ECO:0000313" key="5">
    <source>
        <dbReference type="Proteomes" id="UP001172721"/>
    </source>
</evidence>
<sequence length="334" mass="37698">MKDYIQWGNLHLDVQTVYLLVSFLVAFGTVYLKLGKAKREEWHLTWNAALLSVFVWKLSYFLLHPVLSLKHPVYLLYFSGGKPGILIGAAAALAYVFLQLSKSSLSLYAFLHILCLEGFSFFLVYGFLRAFLAKDMLVSIICLISSGGLAIFLSRKKNRLFPISAVLVLLLALGSTSFLWLKPDEAEIRADAVSTTGLRQGNVPPDFALKTLDGKKISLSHFKGKTVFLNFWASWCPPCQAEMPEMEKFYKENRHQQIEILSVHLTSEDSVQAARAFTEKHRLTFPVLLDKTGTVSKRFRVMTLPTTFVISPQGKIVQQHIGPLNREMMASFIQ</sequence>
<dbReference type="EMBL" id="JAUHTR010000009">
    <property type="protein sequence ID" value="MDN4526201.1"/>
    <property type="molecule type" value="Genomic_DNA"/>
</dbReference>
<evidence type="ECO:0000313" key="4">
    <source>
        <dbReference type="EMBL" id="MDN4526201.1"/>
    </source>
</evidence>
<feature type="transmembrane region" description="Helical" evidence="2">
    <location>
        <begin position="160"/>
        <end position="181"/>
    </location>
</feature>
<gene>
    <name evidence="4" type="ORF">QYB97_17080</name>
</gene>
<comment type="caution">
    <text evidence="4">The sequence shown here is derived from an EMBL/GenBank/DDBJ whole genome shotgun (WGS) entry which is preliminary data.</text>
</comment>
<evidence type="ECO:0000259" key="3">
    <source>
        <dbReference type="PROSITE" id="PS51352"/>
    </source>
</evidence>
<dbReference type="PANTHER" id="PTHR42852">
    <property type="entry name" value="THIOL:DISULFIDE INTERCHANGE PROTEIN DSBE"/>
    <property type="match status" value="1"/>
</dbReference>
<dbReference type="CDD" id="cd02966">
    <property type="entry name" value="TlpA_like_family"/>
    <property type="match status" value="1"/>
</dbReference>
<dbReference type="SUPFAM" id="SSF52833">
    <property type="entry name" value="Thioredoxin-like"/>
    <property type="match status" value="1"/>
</dbReference>
<dbReference type="RefSeq" id="WP_301167225.1">
    <property type="nucleotide sequence ID" value="NZ_JAUHTR010000009.1"/>
</dbReference>
<dbReference type="Gene3D" id="3.40.30.10">
    <property type="entry name" value="Glutaredoxin"/>
    <property type="match status" value="1"/>
</dbReference>
<keyword evidence="2" id="KW-0812">Transmembrane</keyword>
<evidence type="ECO:0000256" key="1">
    <source>
        <dbReference type="ARBA" id="ARBA00023157"/>
    </source>
</evidence>
<feature type="transmembrane region" description="Helical" evidence="2">
    <location>
        <begin position="105"/>
        <end position="124"/>
    </location>
</feature>
<name>A0ABT8HZL0_9BACL</name>
<dbReference type="InterPro" id="IPR050553">
    <property type="entry name" value="Thioredoxin_ResA/DsbE_sf"/>
</dbReference>
<evidence type="ECO:0000256" key="2">
    <source>
        <dbReference type="SAM" id="Phobius"/>
    </source>
</evidence>
<reference evidence="4" key="1">
    <citation type="submission" date="2023-07" db="EMBL/GenBank/DDBJ databases">
        <title>Fictibacillus sp. isolated from freshwater pond.</title>
        <authorList>
            <person name="Kirdat K."/>
            <person name="Bhat A."/>
            <person name="Mourya A."/>
            <person name="Yadav A."/>
        </authorList>
    </citation>
    <scope>NUCLEOTIDE SEQUENCE</scope>
    <source>
        <strain evidence="4">NE201</strain>
    </source>
</reference>
<dbReference type="InterPro" id="IPR017937">
    <property type="entry name" value="Thioredoxin_CS"/>
</dbReference>
<feature type="transmembrane region" description="Helical" evidence="2">
    <location>
        <begin position="75"/>
        <end position="98"/>
    </location>
</feature>
<keyword evidence="1" id="KW-1015">Disulfide bond</keyword>
<feature type="transmembrane region" description="Helical" evidence="2">
    <location>
        <begin position="12"/>
        <end position="32"/>
    </location>
</feature>
<keyword evidence="2" id="KW-1133">Transmembrane helix</keyword>
<dbReference type="InterPro" id="IPR000866">
    <property type="entry name" value="AhpC/TSA"/>
</dbReference>
<organism evidence="4 5">
    <name type="scientific">Fictibacillus fluitans</name>
    <dbReference type="NCBI Taxonomy" id="3058422"/>
    <lineage>
        <taxon>Bacteria</taxon>
        <taxon>Bacillati</taxon>
        <taxon>Bacillota</taxon>
        <taxon>Bacilli</taxon>
        <taxon>Bacillales</taxon>
        <taxon>Fictibacillaceae</taxon>
        <taxon>Fictibacillus</taxon>
    </lineage>
</organism>
<dbReference type="InterPro" id="IPR013766">
    <property type="entry name" value="Thioredoxin_domain"/>
</dbReference>
<dbReference type="InterPro" id="IPR036249">
    <property type="entry name" value="Thioredoxin-like_sf"/>
</dbReference>
<dbReference type="PROSITE" id="PS51352">
    <property type="entry name" value="THIOREDOXIN_2"/>
    <property type="match status" value="1"/>
</dbReference>
<feature type="transmembrane region" description="Helical" evidence="2">
    <location>
        <begin position="44"/>
        <end position="63"/>
    </location>
</feature>
<keyword evidence="2" id="KW-0472">Membrane</keyword>
<accession>A0ABT8HZL0</accession>
<dbReference type="Proteomes" id="UP001172721">
    <property type="component" value="Unassembled WGS sequence"/>
</dbReference>
<feature type="domain" description="Thioredoxin" evidence="3">
    <location>
        <begin position="198"/>
        <end position="334"/>
    </location>
</feature>
<dbReference type="PANTHER" id="PTHR42852:SF1">
    <property type="entry name" value="THIOREDOXIN-LIKE PROTEIN YNEN"/>
    <property type="match status" value="1"/>
</dbReference>
<protein>
    <submittedName>
        <fullName evidence="4">TlpA disulfide reductase family protein</fullName>
    </submittedName>
</protein>
<dbReference type="Pfam" id="PF00578">
    <property type="entry name" value="AhpC-TSA"/>
    <property type="match status" value="1"/>
</dbReference>
<keyword evidence="5" id="KW-1185">Reference proteome</keyword>